<dbReference type="Proteomes" id="UP000023104">
    <property type="component" value="Unassembled WGS sequence"/>
</dbReference>
<evidence type="ECO:0000313" key="2">
    <source>
        <dbReference type="Proteomes" id="UP000023104"/>
    </source>
</evidence>
<sequence>MKGTHLPGYHTAMLMAQKAGGAIDATFILLAQDERKRKKAGTAYAIPAFAARAKGTCKFDR</sequence>
<name>A0ABN0S218_9BORD</name>
<comment type="caution">
    <text evidence="1">The sequence shown here is derived from an EMBL/GenBank/DDBJ whole genome shotgun (WGS) entry which is preliminary data.</text>
</comment>
<organism evidence="1 2">
    <name type="scientific">Bordetella holmesii 1058</name>
    <dbReference type="NCBI Taxonomy" id="1247648"/>
    <lineage>
        <taxon>Bacteria</taxon>
        <taxon>Pseudomonadati</taxon>
        <taxon>Pseudomonadota</taxon>
        <taxon>Betaproteobacteria</taxon>
        <taxon>Burkholderiales</taxon>
        <taxon>Alcaligenaceae</taxon>
        <taxon>Bordetella</taxon>
    </lineage>
</organism>
<reference evidence="1 2" key="1">
    <citation type="submission" date="2014-02" db="EMBL/GenBank/DDBJ databases">
        <title>Whole Genome Sequencing Of Bordetella Holmesii, An Emerging Opportunistic Infection Of Humans.</title>
        <authorList>
            <person name="Tettelin H."/>
            <person name="Hooven T.A."/>
            <person name="Hine E."/>
            <person name="Su Q."/>
            <person name="Huard R.C."/>
            <person name="Della-Latta P."/>
            <person name="Daugherty S.C."/>
            <person name="Agrawal S."/>
            <person name="Sengamalay N."/>
            <person name="Tallon L.J."/>
            <person name="Sadzewicz L."/>
            <person name="Whittier S."/>
            <person name="Fraser C.M."/>
            <person name="Ratner A.J."/>
        </authorList>
    </citation>
    <scope>NUCLEOTIDE SEQUENCE [LARGE SCALE GENOMIC DNA]</scope>
    <source>
        <strain evidence="1 2">1058</strain>
    </source>
</reference>
<protein>
    <recommendedName>
        <fullName evidence="3">N-acetyltransferase YedL</fullName>
    </recommendedName>
</protein>
<gene>
    <name evidence="1" type="ORF">D559_3050</name>
</gene>
<dbReference type="EMBL" id="JDTF01000004">
    <property type="protein sequence ID" value="EXX95613.1"/>
    <property type="molecule type" value="Genomic_DNA"/>
</dbReference>
<dbReference type="RefSeq" id="WP_005016711.1">
    <property type="nucleotide sequence ID" value="NZ_JDTF01000004.1"/>
</dbReference>
<accession>A0ABN0S218</accession>
<proteinExistence type="predicted"/>
<evidence type="ECO:0000313" key="1">
    <source>
        <dbReference type="EMBL" id="EXX95613.1"/>
    </source>
</evidence>
<evidence type="ECO:0008006" key="3">
    <source>
        <dbReference type="Google" id="ProtNLM"/>
    </source>
</evidence>
<dbReference type="GeneID" id="93118506"/>
<keyword evidence="2" id="KW-1185">Reference proteome</keyword>